<evidence type="ECO:0000313" key="2">
    <source>
        <dbReference type="EMBL" id="MCF0060358.1"/>
    </source>
</evidence>
<gene>
    <name evidence="2" type="ORF">LXM26_02555</name>
</gene>
<evidence type="ECO:0008006" key="4">
    <source>
        <dbReference type="Google" id="ProtNLM"/>
    </source>
</evidence>
<evidence type="ECO:0000256" key="1">
    <source>
        <dbReference type="SAM" id="Coils"/>
    </source>
</evidence>
<keyword evidence="1" id="KW-0175">Coiled coil</keyword>
<comment type="caution">
    <text evidence="2">The sequence shown here is derived from an EMBL/GenBank/DDBJ whole genome shotgun (WGS) entry which is preliminary data.</text>
</comment>
<proteinExistence type="predicted"/>
<dbReference type="EMBL" id="JAJTTC010000001">
    <property type="protein sequence ID" value="MCF0060358.1"/>
    <property type="molecule type" value="Genomic_DNA"/>
</dbReference>
<dbReference type="RefSeq" id="WP_234653047.1">
    <property type="nucleotide sequence ID" value="NZ_CP094997.1"/>
</dbReference>
<evidence type="ECO:0000313" key="3">
    <source>
        <dbReference type="Proteomes" id="UP001139000"/>
    </source>
</evidence>
<name>A0A9X1TJQ0_9BACT</name>
<keyword evidence="3" id="KW-1185">Reference proteome</keyword>
<feature type="coiled-coil region" evidence="1">
    <location>
        <begin position="63"/>
        <end position="90"/>
    </location>
</feature>
<organism evidence="2 3">
    <name type="scientific">Dyadobacter chenwenxiniae</name>
    <dbReference type="NCBI Taxonomy" id="2906456"/>
    <lineage>
        <taxon>Bacteria</taxon>
        <taxon>Pseudomonadati</taxon>
        <taxon>Bacteroidota</taxon>
        <taxon>Cytophagia</taxon>
        <taxon>Cytophagales</taxon>
        <taxon>Spirosomataceae</taxon>
        <taxon>Dyadobacter</taxon>
    </lineage>
</organism>
<dbReference type="Proteomes" id="UP001139000">
    <property type="component" value="Unassembled WGS sequence"/>
</dbReference>
<sequence>MNADQRLDQIEPVLAELLVKQDHTDRKVDRLTDIVLNISQVLTKQSDNVSFLLKNQLQMSGQIEKIELTINKIETRLDTMNSRFDKMDDKFDKMAETQNSILSILLSK</sequence>
<accession>A0A9X1TJQ0</accession>
<dbReference type="AlphaFoldDB" id="A0A9X1TJQ0"/>
<protein>
    <recommendedName>
        <fullName evidence="4">t-SNARE coiled-coil homology domain-containing protein</fullName>
    </recommendedName>
</protein>
<reference evidence="2" key="1">
    <citation type="submission" date="2021-12" db="EMBL/GenBank/DDBJ databases">
        <title>Novel species in genus Dyadobacter.</title>
        <authorList>
            <person name="Ma C."/>
        </authorList>
    </citation>
    <scope>NUCLEOTIDE SEQUENCE</scope>
    <source>
        <strain evidence="2">LJ419</strain>
    </source>
</reference>